<keyword evidence="9" id="KW-1185">Reference proteome</keyword>
<dbReference type="PANTHER" id="PTHR43124:SF3">
    <property type="entry name" value="CHLORAMPHENICOL EFFLUX PUMP RV0191"/>
    <property type="match status" value="1"/>
</dbReference>
<gene>
    <name evidence="8" type="ORF">SAMN05216452_3013</name>
</gene>
<keyword evidence="4 6" id="KW-1133">Transmembrane helix</keyword>
<dbReference type="PANTHER" id="PTHR43124">
    <property type="entry name" value="PURINE EFFLUX PUMP PBUE"/>
    <property type="match status" value="1"/>
</dbReference>
<keyword evidence="5 6" id="KW-0472">Membrane</keyword>
<evidence type="ECO:0000256" key="1">
    <source>
        <dbReference type="ARBA" id="ARBA00004651"/>
    </source>
</evidence>
<reference evidence="9" key="1">
    <citation type="submission" date="2016-10" db="EMBL/GenBank/DDBJ databases">
        <authorList>
            <person name="Varghese N."/>
            <person name="Submissions S."/>
        </authorList>
    </citation>
    <scope>NUCLEOTIDE SEQUENCE [LARGE SCALE GENOMIC DNA]</scope>
    <source>
        <strain evidence="9">ES.061</strain>
    </source>
</reference>
<feature type="transmembrane region" description="Helical" evidence="6">
    <location>
        <begin position="341"/>
        <end position="367"/>
    </location>
</feature>
<feature type="transmembrane region" description="Helical" evidence="6">
    <location>
        <begin position="156"/>
        <end position="183"/>
    </location>
</feature>
<keyword evidence="3 6" id="KW-0812">Transmembrane</keyword>
<evidence type="ECO:0000256" key="6">
    <source>
        <dbReference type="SAM" id="Phobius"/>
    </source>
</evidence>
<feature type="transmembrane region" description="Helical" evidence="6">
    <location>
        <begin position="77"/>
        <end position="94"/>
    </location>
</feature>
<dbReference type="Proteomes" id="UP000199064">
    <property type="component" value="Unassembled WGS sequence"/>
</dbReference>
<dbReference type="InterPro" id="IPR020846">
    <property type="entry name" value="MFS_dom"/>
</dbReference>
<dbReference type="EMBL" id="FNSL01000001">
    <property type="protein sequence ID" value="SEB74564.1"/>
    <property type="molecule type" value="Genomic_DNA"/>
</dbReference>
<evidence type="ECO:0000256" key="4">
    <source>
        <dbReference type="ARBA" id="ARBA00022989"/>
    </source>
</evidence>
<dbReference type="Pfam" id="PF07690">
    <property type="entry name" value="MFS_1"/>
    <property type="match status" value="1"/>
</dbReference>
<comment type="subcellular location">
    <subcellularLocation>
        <location evidence="1">Cell membrane</location>
        <topology evidence="1">Multi-pass membrane protein</topology>
    </subcellularLocation>
</comment>
<dbReference type="InterPro" id="IPR050189">
    <property type="entry name" value="MFS_Efflux_Transporters"/>
</dbReference>
<feature type="transmembrane region" description="Helical" evidence="6">
    <location>
        <begin position="47"/>
        <end position="65"/>
    </location>
</feature>
<evidence type="ECO:0000256" key="2">
    <source>
        <dbReference type="ARBA" id="ARBA00022475"/>
    </source>
</evidence>
<dbReference type="RefSeq" id="WP_090329328.1">
    <property type="nucleotide sequence ID" value="NZ_FNSL01000001.1"/>
</dbReference>
<feature type="transmembrane region" description="Helical" evidence="6">
    <location>
        <begin position="373"/>
        <end position="392"/>
    </location>
</feature>
<evidence type="ECO:0000259" key="7">
    <source>
        <dbReference type="PROSITE" id="PS50850"/>
    </source>
</evidence>
<dbReference type="InterPro" id="IPR011701">
    <property type="entry name" value="MFS"/>
</dbReference>
<dbReference type="PROSITE" id="PS00216">
    <property type="entry name" value="SUGAR_TRANSPORT_1"/>
    <property type="match status" value="1"/>
</dbReference>
<dbReference type="Gene3D" id="1.20.1720.10">
    <property type="entry name" value="Multidrug resistance protein D"/>
    <property type="match status" value="1"/>
</dbReference>
<proteinExistence type="predicted"/>
<accession>A0A1H4LVL8</accession>
<dbReference type="InterPro" id="IPR005829">
    <property type="entry name" value="Sugar_transporter_CS"/>
</dbReference>
<dbReference type="AlphaFoldDB" id="A0A1H4LVL8"/>
<dbReference type="GO" id="GO:0022857">
    <property type="term" value="F:transmembrane transporter activity"/>
    <property type="evidence" value="ECO:0007669"/>
    <property type="project" value="InterPro"/>
</dbReference>
<protein>
    <submittedName>
        <fullName evidence="8">MFS transporter, DHA1 family, bicyclomycin/chloramphenicol resistance protein</fullName>
    </submittedName>
</protein>
<evidence type="ECO:0000256" key="5">
    <source>
        <dbReference type="ARBA" id="ARBA00023136"/>
    </source>
</evidence>
<feature type="transmembrane region" description="Helical" evidence="6">
    <location>
        <begin position="252"/>
        <end position="272"/>
    </location>
</feature>
<feature type="transmembrane region" description="Helical" evidence="6">
    <location>
        <begin position="12"/>
        <end position="35"/>
    </location>
</feature>
<dbReference type="SUPFAM" id="SSF103473">
    <property type="entry name" value="MFS general substrate transporter"/>
    <property type="match status" value="1"/>
</dbReference>
<feature type="transmembrane region" description="Helical" evidence="6">
    <location>
        <begin position="100"/>
        <end position="119"/>
    </location>
</feature>
<sequence length="407" mass="43344">MKTRSISFERIALYAFLTSLTALSIDAVLPALRIIETELHVEPPLSTQHIVSLFIFGMVFGELFLGPISDAIGRKRALVLGLGLYMVGTLVAMLSTSVGMIVVGRILQGIGVAGPKIATRALIRDQFEGEAMARIMSFMFVLFILVPMLAPAMGQIVLALAGWRAIFAVYLALSVLLCTWLVARQPETLPPQSRIRFHPATLVQNGARILRSRRVTLLIVATGLVFGAHLQYLSTAADIFFDVYGVSTMFPAYFAAFAAGIGLASIVNAQVVRRFGMQAMCEGALLGLVILGLGLLSLSLVYEGRPPFVAFMAMGFVIFFCIGILFGNLNAMAMQSLGQLAGLGASLIASGSSLVAVIFAVAFGAFYNQTPMPLASGFLTTGVLGFVLVRLASGASQEPVIPVKRAA</sequence>
<evidence type="ECO:0000313" key="8">
    <source>
        <dbReference type="EMBL" id="SEB74564.1"/>
    </source>
</evidence>
<evidence type="ECO:0000256" key="3">
    <source>
        <dbReference type="ARBA" id="ARBA00022692"/>
    </source>
</evidence>
<name>A0A1H4LVL8_9HYPH</name>
<feature type="transmembrane region" description="Helical" evidence="6">
    <location>
        <begin position="284"/>
        <end position="302"/>
    </location>
</feature>
<dbReference type="GO" id="GO:0005886">
    <property type="term" value="C:plasma membrane"/>
    <property type="evidence" value="ECO:0007669"/>
    <property type="project" value="UniProtKB-SubCell"/>
</dbReference>
<dbReference type="PROSITE" id="PS50850">
    <property type="entry name" value="MFS"/>
    <property type="match status" value="1"/>
</dbReference>
<keyword evidence="2" id="KW-1003">Cell membrane</keyword>
<feature type="domain" description="Major facilitator superfamily (MFS) profile" evidence="7">
    <location>
        <begin position="7"/>
        <end position="397"/>
    </location>
</feature>
<organism evidence="8 9">
    <name type="scientific">Nitratireductor aquibiodomus</name>
    <dbReference type="NCBI Taxonomy" id="204799"/>
    <lineage>
        <taxon>Bacteria</taxon>
        <taxon>Pseudomonadati</taxon>
        <taxon>Pseudomonadota</taxon>
        <taxon>Alphaproteobacteria</taxon>
        <taxon>Hyphomicrobiales</taxon>
        <taxon>Phyllobacteriaceae</taxon>
        <taxon>Nitratireductor</taxon>
    </lineage>
</organism>
<dbReference type="InterPro" id="IPR036259">
    <property type="entry name" value="MFS_trans_sf"/>
</dbReference>
<feature type="transmembrane region" description="Helical" evidence="6">
    <location>
        <begin position="131"/>
        <end position="150"/>
    </location>
</feature>
<feature type="transmembrane region" description="Helical" evidence="6">
    <location>
        <begin position="215"/>
        <end position="232"/>
    </location>
</feature>
<evidence type="ECO:0000313" key="9">
    <source>
        <dbReference type="Proteomes" id="UP000199064"/>
    </source>
</evidence>
<feature type="transmembrane region" description="Helical" evidence="6">
    <location>
        <begin position="308"/>
        <end position="329"/>
    </location>
</feature>